<dbReference type="RefSeq" id="WP_166254033.1">
    <property type="nucleotide sequence ID" value="NZ_JAAMOW010000003.1"/>
</dbReference>
<keyword evidence="4 5" id="KW-0472">Membrane</keyword>
<comment type="caution">
    <text evidence="6">The sequence shown here is derived from an EMBL/GenBank/DDBJ whole genome shotgun (WGS) entry which is preliminary data.</text>
</comment>
<evidence type="ECO:0000256" key="2">
    <source>
        <dbReference type="ARBA" id="ARBA00022692"/>
    </source>
</evidence>
<organism evidence="6 7">
    <name type="scientific">Solimonas terrae</name>
    <dbReference type="NCBI Taxonomy" id="1396819"/>
    <lineage>
        <taxon>Bacteria</taxon>
        <taxon>Pseudomonadati</taxon>
        <taxon>Pseudomonadota</taxon>
        <taxon>Gammaproteobacteria</taxon>
        <taxon>Nevskiales</taxon>
        <taxon>Nevskiaceae</taxon>
        <taxon>Solimonas</taxon>
    </lineage>
</organism>
<dbReference type="InterPro" id="IPR007343">
    <property type="entry name" value="Uncharacterised_pept_Zn_put"/>
</dbReference>
<accession>A0A6M2BR06</accession>
<keyword evidence="2 5" id="KW-0812">Transmembrane</keyword>
<reference evidence="6 7" key="1">
    <citation type="journal article" date="2014" name="Int. J. Syst. Evol. Microbiol.">
        <title>Solimonas terrae sp. nov., isolated from soil.</title>
        <authorList>
            <person name="Kim S.J."/>
            <person name="Moon J.Y."/>
            <person name="Weon H.Y."/>
            <person name="Ahn J.H."/>
            <person name="Chen W.M."/>
            <person name="Kwon S.W."/>
        </authorList>
    </citation>
    <scope>NUCLEOTIDE SEQUENCE [LARGE SCALE GENOMIC DNA]</scope>
    <source>
        <strain evidence="6 7">KIS83-12</strain>
    </source>
</reference>
<protein>
    <submittedName>
        <fullName evidence="6">Neutral zinc metallopeptidase</fullName>
    </submittedName>
</protein>
<dbReference type="AlphaFoldDB" id="A0A6M2BR06"/>
<evidence type="ECO:0000313" key="7">
    <source>
        <dbReference type="Proteomes" id="UP000472676"/>
    </source>
</evidence>
<evidence type="ECO:0000256" key="1">
    <source>
        <dbReference type="ARBA" id="ARBA00004167"/>
    </source>
</evidence>
<dbReference type="Pfam" id="PF04228">
    <property type="entry name" value="Zn_peptidase"/>
    <property type="match status" value="1"/>
</dbReference>
<evidence type="ECO:0000256" key="5">
    <source>
        <dbReference type="SAM" id="Phobius"/>
    </source>
</evidence>
<keyword evidence="3 5" id="KW-1133">Transmembrane helix</keyword>
<evidence type="ECO:0000256" key="4">
    <source>
        <dbReference type="ARBA" id="ARBA00023136"/>
    </source>
</evidence>
<dbReference type="Proteomes" id="UP000472676">
    <property type="component" value="Unassembled WGS sequence"/>
</dbReference>
<dbReference type="EMBL" id="JAAMOW010000003">
    <property type="protein sequence ID" value="NGY04513.1"/>
    <property type="molecule type" value="Genomic_DNA"/>
</dbReference>
<sequence>MKWRDARRSDNVVSGRGGGMKLGIGGIAVVVVLGLLLGKSPLEMLGLVQQIEQQAPMSQSAAPDDETTDFVRAILGETEDVWGEIFEHAGGQYVAPKLVLFSGSVQTACGGATAASGPFYCPGDRQVYLDTSFFDEMKTRLGGGGDFAYAYVIAHEVGHHVQNLTGVFDRAQRAQAQGAQMTGASGLSVRQELQADCYAGVWANRAQARHQWLEQGDIESALNTATAIGDDRLQRQAQGEVVPDSFTHGTSAQRVRWFKSGFDSGQVGACDTFAARDL</sequence>
<keyword evidence="7" id="KW-1185">Reference proteome</keyword>
<name>A0A6M2BR06_9GAMM</name>
<dbReference type="GO" id="GO:0016020">
    <property type="term" value="C:membrane"/>
    <property type="evidence" value="ECO:0007669"/>
    <property type="project" value="UniProtKB-SubCell"/>
</dbReference>
<feature type="transmembrane region" description="Helical" evidence="5">
    <location>
        <begin position="20"/>
        <end position="38"/>
    </location>
</feature>
<proteinExistence type="predicted"/>
<comment type="subcellular location">
    <subcellularLocation>
        <location evidence="1">Membrane</location>
        <topology evidence="1">Single-pass membrane protein</topology>
    </subcellularLocation>
</comment>
<evidence type="ECO:0000313" key="6">
    <source>
        <dbReference type="EMBL" id="NGY04513.1"/>
    </source>
</evidence>
<dbReference type="PANTHER" id="PTHR30168:SF0">
    <property type="entry name" value="INNER MEMBRANE PROTEIN"/>
    <property type="match status" value="1"/>
</dbReference>
<dbReference type="PANTHER" id="PTHR30168">
    <property type="entry name" value="PUTATIVE MEMBRANE PROTEIN YPFJ"/>
    <property type="match status" value="1"/>
</dbReference>
<evidence type="ECO:0000256" key="3">
    <source>
        <dbReference type="ARBA" id="ARBA00022989"/>
    </source>
</evidence>
<gene>
    <name evidence="6" type="ORF">G7Y85_07050</name>
</gene>